<comment type="caution">
    <text evidence="2">The sequence shown here is derived from an EMBL/GenBank/DDBJ whole genome shotgun (WGS) entry which is preliminary data.</text>
</comment>
<dbReference type="Proteomes" id="UP000597341">
    <property type="component" value="Unassembled WGS sequence"/>
</dbReference>
<accession>A0ABQ3HKZ0</accession>
<dbReference type="EMBL" id="BNAD01000003">
    <property type="protein sequence ID" value="GHE16819.1"/>
    <property type="molecule type" value="Genomic_DNA"/>
</dbReference>
<organism evidence="2 3">
    <name type="scientific">Nocardioides flavus</name>
    <name type="common">ex Wang et al. 2016</name>
    <dbReference type="NCBI Taxonomy" id="2058780"/>
    <lineage>
        <taxon>Bacteria</taxon>
        <taxon>Bacillati</taxon>
        <taxon>Actinomycetota</taxon>
        <taxon>Actinomycetes</taxon>
        <taxon>Propionibacteriales</taxon>
        <taxon>Nocardioidaceae</taxon>
        <taxon>Nocardioides</taxon>
    </lineage>
</organism>
<feature type="transmembrane region" description="Helical" evidence="1">
    <location>
        <begin position="73"/>
        <end position="92"/>
    </location>
</feature>
<name>A0ABQ3HKZ0_9ACTN</name>
<evidence type="ECO:0000313" key="3">
    <source>
        <dbReference type="Proteomes" id="UP000597341"/>
    </source>
</evidence>
<protein>
    <submittedName>
        <fullName evidence="2">Uncharacterized protein</fullName>
    </submittedName>
</protein>
<evidence type="ECO:0000256" key="1">
    <source>
        <dbReference type="SAM" id="Phobius"/>
    </source>
</evidence>
<dbReference type="RefSeq" id="WP_191278721.1">
    <property type="nucleotide sequence ID" value="NZ_BNAD01000003.1"/>
</dbReference>
<keyword evidence="1" id="KW-1133">Transmembrane helix</keyword>
<keyword evidence="1" id="KW-0472">Membrane</keyword>
<reference evidence="3" key="1">
    <citation type="journal article" date="2019" name="Int. J. Syst. Evol. Microbiol.">
        <title>The Global Catalogue of Microorganisms (GCM) 10K type strain sequencing project: providing services to taxonomists for standard genome sequencing and annotation.</title>
        <authorList>
            <consortium name="The Broad Institute Genomics Platform"/>
            <consortium name="The Broad Institute Genome Sequencing Center for Infectious Disease"/>
            <person name="Wu L."/>
            <person name="Ma J."/>
        </authorList>
    </citation>
    <scope>NUCLEOTIDE SEQUENCE [LARGE SCALE GENOMIC DNA]</scope>
    <source>
        <strain evidence="3">CGMCC 1.12791</strain>
    </source>
</reference>
<proteinExistence type="predicted"/>
<sequence length="181" mass="19189">MTDVSDSAVDRSSSVEVPVSAWALAWSFVVGQVLELAQRGPQSADAWPLSILLGVALVTYVSHGVLRARPVRFWLVALLLALALVTEVIAVVDTPTGWTVTALALTVLQVALLHRFAGSPWFELQRRRASGGPTLAPILLVAALTGALGGVLGAEDDMVPTQERYGHSTTELPRNPVDGFA</sequence>
<feature type="transmembrane region" description="Helical" evidence="1">
    <location>
        <begin position="98"/>
        <end position="114"/>
    </location>
</feature>
<keyword evidence="1" id="KW-0812">Transmembrane</keyword>
<keyword evidence="3" id="KW-1185">Reference proteome</keyword>
<feature type="transmembrane region" description="Helical" evidence="1">
    <location>
        <begin position="135"/>
        <end position="154"/>
    </location>
</feature>
<evidence type="ECO:0000313" key="2">
    <source>
        <dbReference type="EMBL" id="GHE16819.1"/>
    </source>
</evidence>
<feature type="transmembrane region" description="Helical" evidence="1">
    <location>
        <begin position="46"/>
        <end position="66"/>
    </location>
</feature>
<gene>
    <name evidence="2" type="ORF">GCM10011376_14290</name>
</gene>